<feature type="region of interest" description="Disordered" evidence="1">
    <location>
        <begin position="905"/>
        <end position="928"/>
    </location>
</feature>
<dbReference type="CDD" id="cd20707">
    <property type="entry name" value="MIX_III"/>
    <property type="match status" value="1"/>
</dbReference>
<name>A0A2T4IB23_9RHOO</name>
<dbReference type="InterPro" id="IPR048126">
    <property type="entry name" value="Toxin_VasX"/>
</dbReference>
<dbReference type="AlphaFoldDB" id="A0A2T4IB23"/>
<feature type="transmembrane region" description="Helical" evidence="2">
    <location>
        <begin position="697"/>
        <end position="718"/>
    </location>
</feature>
<organism evidence="4 5">
    <name type="scientific">Pseudothauera lacus</name>
    <dbReference type="NCBI Taxonomy" id="2136175"/>
    <lineage>
        <taxon>Bacteria</taxon>
        <taxon>Pseudomonadati</taxon>
        <taxon>Pseudomonadota</taxon>
        <taxon>Betaproteobacteria</taxon>
        <taxon>Rhodocyclales</taxon>
        <taxon>Zoogloeaceae</taxon>
        <taxon>Pseudothauera</taxon>
    </lineage>
</organism>
<keyword evidence="2" id="KW-0472">Membrane</keyword>
<comment type="caution">
    <text evidence="4">The sequence shown here is derived from an EMBL/GenBank/DDBJ whole genome shotgun (WGS) entry which is preliminary data.</text>
</comment>
<feature type="transmembrane region" description="Helical" evidence="2">
    <location>
        <begin position="769"/>
        <end position="801"/>
    </location>
</feature>
<keyword evidence="2" id="KW-0812">Transmembrane</keyword>
<evidence type="ECO:0000256" key="1">
    <source>
        <dbReference type="SAM" id="MobiDB-lite"/>
    </source>
</evidence>
<dbReference type="InterPro" id="IPR046864">
    <property type="entry name" value="VasX_N"/>
</dbReference>
<feature type="transmembrane region" description="Helical" evidence="2">
    <location>
        <begin position="738"/>
        <end position="757"/>
    </location>
</feature>
<gene>
    <name evidence="4" type="ORF">C8261_16895</name>
</gene>
<keyword evidence="2" id="KW-1133">Transmembrane helix</keyword>
<reference evidence="4 5" key="1">
    <citation type="submission" date="2018-03" db="EMBL/GenBank/DDBJ databases">
        <authorList>
            <person name="Keele B.F."/>
        </authorList>
    </citation>
    <scope>NUCLEOTIDE SEQUENCE [LARGE SCALE GENOMIC DNA]</scope>
    <source>
        <strain evidence="4 5">D20</strain>
    </source>
</reference>
<accession>A0A2T4IB23</accession>
<keyword evidence="5" id="KW-1185">Reference proteome</keyword>
<dbReference type="NCBIfam" id="NF041559">
    <property type="entry name" value="BTH_I2691_fam"/>
    <property type="match status" value="1"/>
</dbReference>
<evidence type="ECO:0000313" key="5">
    <source>
        <dbReference type="Proteomes" id="UP000241193"/>
    </source>
</evidence>
<dbReference type="OrthoDB" id="8664525at2"/>
<evidence type="ECO:0000259" key="3">
    <source>
        <dbReference type="Pfam" id="PF20249"/>
    </source>
</evidence>
<protein>
    <recommendedName>
        <fullName evidence="3">Toxin VasX N-terminal region domain-containing protein</fullName>
    </recommendedName>
</protein>
<dbReference type="EMBL" id="PZKC01000025">
    <property type="protein sequence ID" value="PTD94969.1"/>
    <property type="molecule type" value="Genomic_DNA"/>
</dbReference>
<dbReference type="Proteomes" id="UP000241193">
    <property type="component" value="Unassembled WGS sequence"/>
</dbReference>
<feature type="domain" description="Toxin VasX N-terminal region" evidence="3">
    <location>
        <begin position="23"/>
        <end position="187"/>
    </location>
</feature>
<dbReference type="RefSeq" id="WP_107494903.1">
    <property type="nucleotide sequence ID" value="NZ_PZKC01000025.1"/>
</dbReference>
<feature type="compositionally biased region" description="Low complexity" evidence="1">
    <location>
        <begin position="1"/>
        <end position="17"/>
    </location>
</feature>
<dbReference type="Pfam" id="PF20249">
    <property type="entry name" value="VasX_N"/>
    <property type="match status" value="1"/>
</dbReference>
<evidence type="ECO:0000256" key="2">
    <source>
        <dbReference type="SAM" id="Phobius"/>
    </source>
</evidence>
<reference evidence="4 5" key="2">
    <citation type="submission" date="2018-04" db="EMBL/GenBank/DDBJ databases">
        <title>Thauera lacus sp. nov., isolated from an saline lake in Inner Mongolia, China.</title>
        <authorList>
            <person name="Liang Q.-Y."/>
        </authorList>
    </citation>
    <scope>NUCLEOTIDE SEQUENCE [LARGE SCALE GENOMIC DNA]</scope>
    <source>
        <strain evidence="4 5">D20</strain>
    </source>
</reference>
<feature type="region of interest" description="Disordered" evidence="1">
    <location>
        <begin position="1"/>
        <end position="21"/>
    </location>
</feature>
<evidence type="ECO:0000313" key="4">
    <source>
        <dbReference type="EMBL" id="PTD94969.1"/>
    </source>
</evidence>
<sequence>MSTTDAITQAAANATPARPQNGCPDCNKQGLAILPVIPVAIPRQQLEVNATYATLAAACDALSVTTAQGLQEHALVLRTLPSGYLYVLKPDKSWDAYVVDREGLLRMMPPAQCPASPADITPMSVACRRAGDNIPAQLIAVDPARHATVWIAFSRYRWTQQVMRDYADNRDGSRDRRLTRVDVMAAANGSVGPAHSAGNAVRSAYPMSAELADRVINYAPNTLVGLTSRNLREPLSPRAALAGRIKDEAARISAATAGRSGIVLALADDHGLTLQVNADRNAEVARLNDFMAEHRRATMISGIIRGFEESFTSNGQEALWNERFRKHYDHVRLRDDQQRYDSRLQTFKDRILALSHDVLKLNQSSGAHIVWRDFDPEDDRSAHDRQSATAGVANGSVHLLGEEKLWDDWLKEDPANPHAVIWGAVTALDADIGRFIASASLPARNQAALAVALADKLRAAVEDFRQRIAARANPEAMAAIGTSMASQHARIAAQGGASARTTGWRMLVVTSVRTHINIDFRTIRVTETQLTSMIAEATFGPPQATARRLLDIESHSGTRTYVVGTNGVDQYAFMNTQSTTQRTRVVELWLPDSEAARLPAALAGSTAAAAVPGVNPFRGLMQYTRSLPGVLAWAGLVFSTLDLADAGESFDLRNTTAESTFGLTAAILAAVGATVEIVSGALGKAVGNAAALRVTQIAFYGGIFGALAALFSSIHLFSRSQNYRARDDSDAADAYQSAAVWTLVSGISIAGGALAAAHASGALVGHLGFLAGLGGLAAAIPVWGWIALAILAIGAGAYFLWQAIRNTDTPLEEWLRGSYYGRGNTPFTPADEMERLNQVVYSVNISVAWKDRWRLRDQSFYDSWDEFVFSITLPALGAESVIDCAITLHGRAGTREVMHETLRPRMQGNSPQDPHRPRLSAPPTTPLPQPDAFIWEAPPRIGPHGNGHQYSGLMRINDQRYDRVTLAFSYWPDKRSMPNLVLPMLSEQRIITVND</sequence>
<proteinExistence type="predicted"/>